<dbReference type="Gene3D" id="2.30.29.30">
    <property type="entry name" value="Pleckstrin-homology domain (PH domain)/Phosphotyrosine-binding domain (PTB)"/>
    <property type="match status" value="2"/>
</dbReference>
<dbReference type="GO" id="GO:0005886">
    <property type="term" value="C:plasma membrane"/>
    <property type="evidence" value="ECO:0007669"/>
    <property type="project" value="TreeGrafter"/>
</dbReference>
<dbReference type="InterPro" id="IPR039011">
    <property type="entry name" value="IRS"/>
</dbReference>
<keyword evidence="7" id="KW-1185">Reference proteome</keyword>
<proteinExistence type="predicted"/>
<keyword evidence="3" id="KW-0221">Differentiation</keyword>
<dbReference type="CDD" id="cd01204">
    <property type="entry name" value="PTB_IRS"/>
    <property type="match status" value="1"/>
</dbReference>
<dbReference type="EMBL" id="MNPL01003667">
    <property type="protein sequence ID" value="OQR77332.1"/>
    <property type="molecule type" value="Genomic_DNA"/>
</dbReference>
<dbReference type="AlphaFoldDB" id="A0A1V9XV76"/>
<dbReference type="SUPFAM" id="SSF50729">
    <property type="entry name" value="PH domain-like"/>
    <property type="match status" value="2"/>
</dbReference>
<sequence length="241" mass="26988">MQAWRVMRTSMDVALAVDDTPKGPSRLCGSRPSDEGRYSRQNGGWRGRDVNAESLTKSIALRSCFNINRKHDAKGRLLLALYTSGDCLALQCSTAEEQEEWLAAMLRLQQGTSHMAPDQKPSPHFDHIWEVCVKPKSLGTQPSLQGDQRVCLTARTLSLIRLERHRTTSNNCDHGGAISDYHGEREGPPEIEFTLNSIRRCGHTDCFFFMELGRSSVTGAGELWMQTDDTVIAQNMHEVIL</sequence>
<dbReference type="GO" id="GO:0008286">
    <property type="term" value="P:insulin receptor signaling pathway"/>
    <property type="evidence" value="ECO:0007669"/>
    <property type="project" value="InterPro"/>
</dbReference>
<evidence type="ECO:0000256" key="2">
    <source>
        <dbReference type="ARBA" id="ARBA00022737"/>
    </source>
</evidence>
<dbReference type="SMART" id="SM00310">
    <property type="entry name" value="PTBI"/>
    <property type="match status" value="1"/>
</dbReference>
<feature type="non-terminal residue" evidence="6">
    <location>
        <position position="241"/>
    </location>
</feature>
<protein>
    <recommendedName>
        <fullName evidence="5">IRS-type PTB domain-containing protein</fullName>
    </recommendedName>
</protein>
<organism evidence="6 7">
    <name type="scientific">Tropilaelaps mercedesae</name>
    <dbReference type="NCBI Taxonomy" id="418985"/>
    <lineage>
        <taxon>Eukaryota</taxon>
        <taxon>Metazoa</taxon>
        <taxon>Ecdysozoa</taxon>
        <taxon>Arthropoda</taxon>
        <taxon>Chelicerata</taxon>
        <taxon>Arachnida</taxon>
        <taxon>Acari</taxon>
        <taxon>Parasitiformes</taxon>
        <taxon>Mesostigmata</taxon>
        <taxon>Gamasina</taxon>
        <taxon>Dermanyssoidea</taxon>
        <taxon>Laelapidae</taxon>
        <taxon>Tropilaelaps</taxon>
    </lineage>
</organism>
<dbReference type="Proteomes" id="UP000192247">
    <property type="component" value="Unassembled WGS sequence"/>
</dbReference>
<evidence type="ECO:0000259" key="5">
    <source>
        <dbReference type="PROSITE" id="PS51064"/>
    </source>
</evidence>
<gene>
    <name evidence="6" type="ORF">BIW11_00457</name>
</gene>
<dbReference type="InParanoid" id="A0A1V9XV76"/>
<dbReference type="InterPro" id="IPR011993">
    <property type="entry name" value="PH-like_dom_sf"/>
</dbReference>
<dbReference type="STRING" id="418985.A0A1V9XV76"/>
<accession>A0A1V9XV76</accession>
<feature type="region of interest" description="Disordered" evidence="4">
    <location>
        <begin position="20"/>
        <end position="49"/>
    </location>
</feature>
<dbReference type="GO" id="GO:0005829">
    <property type="term" value="C:cytosol"/>
    <property type="evidence" value="ECO:0007669"/>
    <property type="project" value="TreeGrafter"/>
</dbReference>
<evidence type="ECO:0000313" key="7">
    <source>
        <dbReference type="Proteomes" id="UP000192247"/>
    </source>
</evidence>
<dbReference type="PRINTS" id="PR00628">
    <property type="entry name" value="INSULINRSI"/>
</dbReference>
<dbReference type="OrthoDB" id="946068at2759"/>
<evidence type="ECO:0000256" key="3">
    <source>
        <dbReference type="ARBA" id="ARBA00022782"/>
    </source>
</evidence>
<dbReference type="PANTHER" id="PTHR10614:SF13">
    <property type="entry name" value="INSULIN RECEPTOR SUBSTRATE 1"/>
    <property type="match status" value="1"/>
</dbReference>
<dbReference type="PROSITE" id="PS51064">
    <property type="entry name" value="IRS_PTB"/>
    <property type="match status" value="1"/>
</dbReference>
<feature type="domain" description="IRS-type PTB" evidence="5">
    <location>
        <begin position="125"/>
        <end position="241"/>
    </location>
</feature>
<name>A0A1V9XV76_9ACAR</name>
<keyword evidence="2" id="KW-0677">Repeat</keyword>
<comment type="caution">
    <text evidence="6">The sequence shown here is derived from an EMBL/GenBank/DDBJ whole genome shotgun (WGS) entry which is preliminary data.</text>
</comment>
<dbReference type="Pfam" id="PF02174">
    <property type="entry name" value="IRS"/>
    <property type="match status" value="1"/>
</dbReference>
<dbReference type="GO" id="GO:0005158">
    <property type="term" value="F:insulin receptor binding"/>
    <property type="evidence" value="ECO:0007669"/>
    <property type="project" value="InterPro"/>
</dbReference>
<dbReference type="InterPro" id="IPR002404">
    <property type="entry name" value="IRS_PTB"/>
</dbReference>
<dbReference type="GO" id="GO:0030154">
    <property type="term" value="P:cell differentiation"/>
    <property type="evidence" value="ECO:0007669"/>
    <property type="project" value="UniProtKB-KW"/>
</dbReference>
<reference evidence="6 7" key="1">
    <citation type="journal article" date="2017" name="Gigascience">
        <title>Draft genome of the honey bee ectoparasitic mite, Tropilaelaps mercedesae, is shaped by the parasitic life history.</title>
        <authorList>
            <person name="Dong X."/>
            <person name="Armstrong S.D."/>
            <person name="Xia D."/>
            <person name="Makepeace B.L."/>
            <person name="Darby A.C."/>
            <person name="Kadowaki T."/>
        </authorList>
    </citation>
    <scope>NUCLEOTIDE SEQUENCE [LARGE SCALE GENOMIC DNA]</scope>
    <source>
        <strain evidence="6">Wuxi-XJTLU</strain>
    </source>
</reference>
<dbReference type="SMART" id="SM01244">
    <property type="entry name" value="IRS"/>
    <property type="match status" value="1"/>
</dbReference>
<evidence type="ECO:0000256" key="1">
    <source>
        <dbReference type="ARBA" id="ARBA00022553"/>
    </source>
</evidence>
<dbReference type="GO" id="GO:0043548">
    <property type="term" value="F:phosphatidylinositol 3-kinase binding"/>
    <property type="evidence" value="ECO:0007669"/>
    <property type="project" value="TreeGrafter"/>
</dbReference>
<dbReference type="PANTHER" id="PTHR10614">
    <property type="entry name" value="INSULIN RECEPTOR SUBSTRATE"/>
    <property type="match status" value="1"/>
</dbReference>
<keyword evidence="1" id="KW-0597">Phosphoprotein</keyword>
<evidence type="ECO:0000313" key="6">
    <source>
        <dbReference type="EMBL" id="OQR77332.1"/>
    </source>
</evidence>
<evidence type="ECO:0000256" key="4">
    <source>
        <dbReference type="SAM" id="MobiDB-lite"/>
    </source>
</evidence>